<organism evidence="2 3">
    <name type="scientific">Paenibacillus shirakamiensis</name>
    <dbReference type="NCBI Taxonomy" id="1265935"/>
    <lineage>
        <taxon>Bacteria</taxon>
        <taxon>Bacillati</taxon>
        <taxon>Bacillota</taxon>
        <taxon>Bacilli</taxon>
        <taxon>Bacillales</taxon>
        <taxon>Paenibacillaceae</taxon>
        <taxon>Paenibacillus</taxon>
    </lineage>
</organism>
<dbReference type="Pfam" id="PF01869">
    <property type="entry name" value="BcrAD_BadFG"/>
    <property type="match status" value="1"/>
</dbReference>
<dbReference type="InterPro" id="IPR002731">
    <property type="entry name" value="ATPase_BadF"/>
</dbReference>
<sequence>MGFYLGMDAGGSKTIAVITDSSGKIVGRGFSGCGNHQLGANMARSNIEAAIEQAFAMANLGLNDISYALFGLAGADREQDYVILRPMIGQLGFAEYDIVCDTVIGLRAGTRQPYGVVLICGTGTNCLGIDPNGHELQCGGFGYEYGDFGGGKELAIEVFRTVIRAWEGREKPTLLTELVLQMLNYPSVQALFHDYLNDLRPVPKDLTKLLFIAADQGDDAALGILQRQGKELGIAARTVIDRLQMQSIPLEVVLVGSVLTRNAGQYITPYIQELIPTSCSLHILTVEPVAGAVLLAMEKHGLPITDDIYQQLEAQLTLEGMRSR</sequence>
<evidence type="ECO:0000259" key="1">
    <source>
        <dbReference type="Pfam" id="PF01869"/>
    </source>
</evidence>
<dbReference type="InterPro" id="IPR052519">
    <property type="entry name" value="Euk-type_GlcNAc_Kinase"/>
</dbReference>
<dbReference type="PANTHER" id="PTHR43190">
    <property type="entry name" value="N-ACETYL-D-GLUCOSAMINE KINASE"/>
    <property type="match status" value="1"/>
</dbReference>
<evidence type="ECO:0000313" key="2">
    <source>
        <dbReference type="EMBL" id="MBP2000195.1"/>
    </source>
</evidence>
<evidence type="ECO:0000313" key="3">
    <source>
        <dbReference type="Proteomes" id="UP001519288"/>
    </source>
</evidence>
<dbReference type="Gene3D" id="3.30.420.40">
    <property type="match status" value="2"/>
</dbReference>
<name>A0ABS4JEQ4_9BACL</name>
<comment type="caution">
    <text evidence="2">The sequence shown here is derived from an EMBL/GenBank/DDBJ whole genome shotgun (WGS) entry which is preliminary data.</text>
</comment>
<accession>A0ABS4JEQ4</accession>
<keyword evidence="3" id="KW-1185">Reference proteome</keyword>
<dbReference type="InterPro" id="IPR043129">
    <property type="entry name" value="ATPase_NBD"/>
</dbReference>
<dbReference type="EMBL" id="JAGGLD010000001">
    <property type="protein sequence ID" value="MBP2000195.1"/>
    <property type="molecule type" value="Genomic_DNA"/>
</dbReference>
<gene>
    <name evidence="2" type="ORF">J2Z69_001214</name>
</gene>
<protein>
    <submittedName>
        <fullName evidence="2">N-acetylglucosamine kinase-like BadF-type ATPase</fullName>
    </submittedName>
</protein>
<dbReference type="RefSeq" id="WP_209860016.1">
    <property type="nucleotide sequence ID" value="NZ_JAGGLD010000001.1"/>
</dbReference>
<dbReference type="PANTHER" id="PTHR43190:SF3">
    <property type="entry name" value="N-ACETYL-D-GLUCOSAMINE KINASE"/>
    <property type="match status" value="1"/>
</dbReference>
<feature type="domain" description="ATPase BadF/BadG/BcrA/BcrD type" evidence="1">
    <location>
        <begin position="5"/>
        <end position="296"/>
    </location>
</feature>
<proteinExistence type="predicted"/>
<dbReference type="CDD" id="cd24007">
    <property type="entry name" value="ASKHA_NBD_eukNAGK-like"/>
    <property type="match status" value="1"/>
</dbReference>
<dbReference type="Proteomes" id="UP001519288">
    <property type="component" value="Unassembled WGS sequence"/>
</dbReference>
<reference evidence="2 3" key="1">
    <citation type="submission" date="2021-03" db="EMBL/GenBank/DDBJ databases">
        <title>Genomic Encyclopedia of Type Strains, Phase IV (KMG-IV): sequencing the most valuable type-strain genomes for metagenomic binning, comparative biology and taxonomic classification.</title>
        <authorList>
            <person name="Goeker M."/>
        </authorList>
    </citation>
    <scope>NUCLEOTIDE SEQUENCE [LARGE SCALE GENOMIC DNA]</scope>
    <source>
        <strain evidence="2 3">DSM 26806</strain>
    </source>
</reference>
<dbReference type="SUPFAM" id="SSF53067">
    <property type="entry name" value="Actin-like ATPase domain"/>
    <property type="match status" value="2"/>
</dbReference>